<dbReference type="InterPro" id="IPR038298">
    <property type="entry name" value="Daxx_N_sf"/>
</dbReference>
<dbReference type="GO" id="GO:0005737">
    <property type="term" value="C:cytoplasm"/>
    <property type="evidence" value="ECO:0007669"/>
    <property type="project" value="UniProtKB-SubCell"/>
</dbReference>
<dbReference type="EMBL" id="CAJNOT010000844">
    <property type="protein sequence ID" value="CAF1093295.1"/>
    <property type="molecule type" value="Genomic_DNA"/>
</dbReference>
<dbReference type="Gene3D" id="1.20.58.2170">
    <property type="match status" value="1"/>
</dbReference>
<keyword evidence="8" id="KW-0143">Chaperone</keyword>
<evidence type="ECO:0000256" key="7">
    <source>
        <dbReference type="ARBA" id="ARBA00023054"/>
    </source>
</evidence>
<keyword evidence="9" id="KW-0539">Nucleus</keyword>
<accession>A0A819ABG3</accession>
<evidence type="ECO:0000256" key="2">
    <source>
        <dbReference type="ARBA" id="ARBA00004286"/>
    </source>
</evidence>
<dbReference type="GO" id="GO:0006915">
    <property type="term" value="P:apoptotic process"/>
    <property type="evidence" value="ECO:0007669"/>
    <property type="project" value="UniProtKB-KW"/>
</dbReference>
<name>A0A819ABG3_9BILA</name>
<feature type="region of interest" description="Disordered" evidence="10">
    <location>
        <begin position="547"/>
        <end position="584"/>
    </location>
</feature>
<dbReference type="GO" id="GO:0005694">
    <property type="term" value="C:chromosome"/>
    <property type="evidence" value="ECO:0007669"/>
    <property type="project" value="UniProtKB-SubCell"/>
</dbReference>
<dbReference type="InterPro" id="IPR046378">
    <property type="entry name" value="DAXX_histone-bd"/>
</dbReference>
<evidence type="ECO:0000256" key="8">
    <source>
        <dbReference type="ARBA" id="ARBA00023186"/>
    </source>
</evidence>
<feature type="compositionally biased region" description="Acidic residues" evidence="10">
    <location>
        <begin position="387"/>
        <end position="413"/>
    </location>
</feature>
<dbReference type="GO" id="GO:0042393">
    <property type="term" value="F:histone binding"/>
    <property type="evidence" value="ECO:0007669"/>
    <property type="project" value="InterPro"/>
</dbReference>
<keyword evidence="7" id="KW-0175">Coiled coil</keyword>
<feature type="compositionally biased region" description="Low complexity" evidence="10">
    <location>
        <begin position="416"/>
        <end position="425"/>
    </location>
</feature>
<dbReference type="InterPro" id="IPR046426">
    <property type="entry name" value="DAXX_histone-bd_sf"/>
</dbReference>
<feature type="domain" description="Daxx histone-binding" evidence="11">
    <location>
        <begin position="296"/>
        <end position="383"/>
    </location>
</feature>
<organism evidence="13 14">
    <name type="scientific">Rotaria sordida</name>
    <dbReference type="NCBI Taxonomy" id="392033"/>
    <lineage>
        <taxon>Eukaryota</taxon>
        <taxon>Metazoa</taxon>
        <taxon>Spiralia</taxon>
        <taxon>Gnathifera</taxon>
        <taxon>Rotifera</taxon>
        <taxon>Eurotatoria</taxon>
        <taxon>Bdelloidea</taxon>
        <taxon>Philodinida</taxon>
        <taxon>Philodinidae</taxon>
        <taxon>Rotaria</taxon>
    </lineage>
</organism>
<evidence type="ECO:0000256" key="1">
    <source>
        <dbReference type="ARBA" id="ARBA00004123"/>
    </source>
</evidence>
<sequence length="584" mass="67365">MKNHSFDEVKLKFEKFLSLIRNVLTCENEINIIQNKLRRHFNTTTSDYLCSNEFISSLNHIQNIFIENNKSTKYFTLLASFDEQLKRHSIKLSKSNSLSTQIFKCSSSMTTNIANISVNETVITTLPVNLSKSTIEYETSIGDVQETINHLLDKCCNILSESTLSKPASLDNIISIRTHSTNDSRHQRKIIKLERRLHRLSRIIRELEEKDMSLDEMAHCDLYVVESNLKKQACEMHTKLAKLKSQSSSIERIIHQPIILNESDIGHTLIQKDLQEMVNQSKHFPSFSDVLDTVEKANNKYKLNLNDEVRKHFAEKSFKIIGKEIKNRRMADFQDIMYSRLPEDFNIEKDDPALNNAEIEKVLTENNREAVIKTEKIFEEFSKIEPDPEGEINIESTDDESANENNDKDEFENENNKQNESSIENNEQEEPQMTIESHEIQYDIVDIVTATSPDPIIQNLSESNSIETTVEISLNDRALTILSTASLPIKKTTHNRESEIYNNIQSSSITQKESDVETLIPRRKQNLIGNEIIYNLYKQRLTNNVSSVSQPVATKRQSTRNTEYSNVKKSKQQQQQQSEIIVLD</sequence>
<keyword evidence="6" id="KW-0053">Apoptosis</keyword>
<protein>
    <recommendedName>
        <fullName evidence="11">Daxx histone-binding domain-containing protein</fullName>
    </recommendedName>
</protein>
<reference evidence="13" key="1">
    <citation type="submission" date="2021-02" db="EMBL/GenBank/DDBJ databases">
        <authorList>
            <person name="Nowell W R."/>
        </authorList>
    </citation>
    <scope>NUCLEOTIDE SEQUENCE</scope>
</reference>
<dbReference type="Gene3D" id="1.10.8.810">
    <property type="entry name" value="Daxx helical bundle domain"/>
    <property type="match status" value="1"/>
</dbReference>
<evidence type="ECO:0000256" key="4">
    <source>
        <dbReference type="ARBA" id="ARBA00022454"/>
    </source>
</evidence>
<gene>
    <name evidence="13" type="ORF">JBS370_LOCUS14223</name>
    <name evidence="12" type="ORF">ZHD862_LOCUS17206</name>
</gene>
<feature type="region of interest" description="Disordered" evidence="10">
    <location>
        <begin position="382"/>
        <end position="433"/>
    </location>
</feature>
<feature type="compositionally biased region" description="Polar residues" evidence="10">
    <location>
        <begin position="547"/>
        <end position="567"/>
    </location>
</feature>
<keyword evidence="4" id="KW-0158">Chromosome</keyword>
<dbReference type="AlphaFoldDB" id="A0A819ABG3"/>
<dbReference type="GO" id="GO:0005634">
    <property type="term" value="C:nucleus"/>
    <property type="evidence" value="ECO:0007669"/>
    <property type="project" value="UniProtKB-SubCell"/>
</dbReference>
<dbReference type="Pfam" id="PF20920">
    <property type="entry name" value="DAXX_hist_bd"/>
    <property type="match status" value="1"/>
</dbReference>
<comment type="subcellular location">
    <subcellularLocation>
        <location evidence="2">Chromosome</location>
    </subcellularLocation>
    <subcellularLocation>
        <location evidence="3">Cytoplasm</location>
    </subcellularLocation>
    <subcellularLocation>
        <location evidence="1">Nucleus</location>
    </subcellularLocation>
</comment>
<evidence type="ECO:0000256" key="3">
    <source>
        <dbReference type="ARBA" id="ARBA00004496"/>
    </source>
</evidence>
<evidence type="ECO:0000313" key="13">
    <source>
        <dbReference type="EMBL" id="CAF3780936.1"/>
    </source>
</evidence>
<evidence type="ECO:0000313" key="12">
    <source>
        <dbReference type="EMBL" id="CAF1093295.1"/>
    </source>
</evidence>
<evidence type="ECO:0000313" key="14">
    <source>
        <dbReference type="Proteomes" id="UP000663836"/>
    </source>
</evidence>
<keyword evidence="5" id="KW-0963">Cytoplasm</keyword>
<evidence type="ECO:0000256" key="10">
    <source>
        <dbReference type="SAM" id="MobiDB-lite"/>
    </source>
</evidence>
<dbReference type="Proteomes" id="UP000663864">
    <property type="component" value="Unassembled WGS sequence"/>
</dbReference>
<comment type="caution">
    <text evidence="13">The sequence shown here is derived from an EMBL/GenBank/DDBJ whole genome shotgun (WGS) entry which is preliminary data.</text>
</comment>
<evidence type="ECO:0000256" key="9">
    <source>
        <dbReference type="ARBA" id="ARBA00023242"/>
    </source>
</evidence>
<dbReference type="Proteomes" id="UP000663836">
    <property type="component" value="Unassembled WGS sequence"/>
</dbReference>
<evidence type="ECO:0000259" key="11">
    <source>
        <dbReference type="Pfam" id="PF20920"/>
    </source>
</evidence>
<evidence type="ECO:0000256" key="5">
    <source>
        <dbReference type="ARBA" id="ARBA00022490"/>
    </source>
</evidence>
<dbReference type="GO" id="GO:0006355">
    <property type="term" value="P:regulation of DNA-templated transcription"/>
    <property type="evidence" value="ECO:0007669"/>
    <property type="project" value="UniProtKB-ARBA"/>
</dbReference>
<dbReference type="EMBL" id="CAJOBD010001267">
    <property type="protein sequence ID" value="CAF3780936.1"/>
    <property type="molecule type" value="Genomic_DNA"/>
</dbReference>
<evidence type="ECO:0000256" key="6">
    <source>
        <dbReference type="ARBA" id="ARBA00022703"/>
    </source>
</evidence>
<proteinExistence type="predicted"/>